<sequence length="218" mass="23069">MVSNSRRDVLKVVGTGTVASVGLGAQSTGAHMENCNDKKRTVFSAGKLSGAQEVPPVKTKGQGAAIFKFADHGDGPHIHYVLLVAQVENVTQAHIHLGQKGENGDVVTFLFGQKNEQGKFVGALDQGVTENGVLATGSITAADLVGPLAGKPLSALVEAMRSRNTYVNVHTEQNPPGEIRGQIHSVAAVEAELVEEVKVAAEKKFEVDKRVQLQIDED</sequence>
<dbReference type="RefSeq" id="WP_227777620.1">
    <property type="nucleotide sequence ID" value="NZ_BAABKX010000008.1"/>
</dbReference>
<accession>A0AAV3UI82</accession>
<feature type="domain" description="CHRD" evidence="1">
    <location>
        <begin position="40"/>
        <end position="188"/>
    </location>
</feature>
<dbReference type="AlphaFoldDB" id="A0AAV3UI82"/>
<comment type="caution">
    <text evidence="2">The sequence shown here is derived from an EMBL/GenBank/DDBJ whole genome shotgun (WGS) entry which is preliminary data.</text>
</comment>
<evidence type="ECO:0000313" key="2">
    <source>
        <dbReference type="EMBL" id="GAA5051420.1"/>
    </source>
</evidence>
<keyword evidence="3" id="KW-1185">Reference proteome</keyword>
<reference evidence="2 3" key="1">
    <citation type="journal article" date="2019" name="Int. J. Syst. Evol. Microbiol.">
        <title>The Global Catalogue of Microorganisms (GCM) 10K type strain sequencing project: providing services to taxonomists for standard genome sequencing and annotation.</title>
        <authorList>
            <consortium name="The Broad Institute Genomics Platform"/>
            <consortium name="The Broad Institute Genome Sequencing Center for Infectious Disease"/>
            <person name="Wu L."/>
            <person name="Ma J."/>
        </authorList>
    </citation>
    <scope>NUCLEOTIDE SEQUENCE [LARGE SCALE GENOMIC DNA]</scope>
    <source>
        <strain evidence="2 3">JCM 17504</strain>
    </source>
</reference>
<protein>
    <recommendedName>
        <fullName evidence="1">CHRD domain-containing protein</fullName>
    </recommendedName>
</protein>
<gene>
    <name evidence="2" type="ORF">GCM10025751_26570</name>
</gene>
<dbReference type="Pfam" id="PF07452">
    <property type="entry name" value="CHRD"/>
    <property type="match status" value="1"/>
</dbReference>
<evidence type="ECO:0000259" key="1">
    <source>
        <dbReference type="PROSITE" id="PS50933"/>
    </source>
</evidence>
<organism evidence="2 3">
    <name type="scientific">Haladaptatus pallidirubidus</name>
    <dbReference type="NCBI Taxonomy" id="1008152"/>
    <lineage>
        <taxon>Archaea</taxon>
        <taxon>Methanobacteriati</taxon>
        <taxon>Methanobacteriota</taxon>
        <taxon>Stenosarchaea group</taxon>
        <taxon>Halobacteria</taxon>
        <taxon>Halobacteriales</taxon>
        <taxon>Haladaptataceae</taxon>
        <taxon>Haladaptatus</taxon>
    </lineage>
</organism>
<dbReference type="PROSITE" id="PS50933">
    <property type="entry name" value="CHRD"/>
    <property type="match status" value="1"/>
</dbReference>
<dbReference type="EMBL" id="BAABKX010000008">
    <property type="protein sequence ID" value="GAA5051420.1"/>
    <property type="molecule type" value="Genomic_DNA"/>
</dbReference>
<proteinExistence type="predicted"/>
<dbReference type="InterPro" id="IPR010895">
    <property type="entry name" value="CHRD"/>
</dbReference>
<dbReference type="Proteomes" id="UP001501729">
    <property type="component" value="Unassembled WGS sequence"/>
</dbReference>
<dbReference type="GeneID" id="68616222"/>
<evidence type="ECO:0000313" key="3">
    <source>
        <dbReference type="Proteomes" id="UP001501729"/>
    </source>
</evidence>
<name>A0AAV3UI82_9EURY</name>
<dbReference type="SMART" id="SM00754">
    <property type="entry name" value="CHRD"/>
    <property type="match status" value="1"/>
</dbReference>